<dbReference type="SUPFAM" id="SSF143100">
    <property type="entry name" value="TTHA1013/TTHA0281-like"/>
    <property type="match status" value="1"/>
</dbReference>
<dbReference type="AlphaFoldDB" id="A0A948X3E9"/>
<name>A0A948X3E9_9BACT</name>
<dbReference type="Proteomes" id="UP000784286">
    <property type="component" value="Unassembled WGS sequence"/>
</dbReference>
<comment type="caution">
    <text evidence="1">The sequence shown here is derived from an EMBL/GenBank/DDBJ whole genome shotgun (WGS) entry which is preliminary data.</text>
</comment>
<dbReference type="Gene3D" id="3.30.160.250">
    <property type="match status" value="1"/>
</dbReference>
<reference evidence="1" key="2">
    <citation type="submission" date="2021-04" db="EMBL/GenBank/DDBJ databases">
        <authorList>
            <person name="Gilroy R."/>
        </authorList>
    </citation>
    <scope>NUCLEOTIDE SEQUENCE</scope>
    <source>
        <strain evidence="1">8470</strain>
    </source>
</reference>
<evidence type="ECO:0000313" key="2">
    <source>
        <dbReference type="Proteomes" id="UP000784286"/>
    </source>
</evidence>
<dbReference type="EMBL" id="JAHLFJ010000083">
    <property type="protein sequence ID" value="MBU3856769.1"/>
    <property type="molecule type" value="Genomic_DNA"/>
</dbReference>
<gene>
    <name evidence="1" type="ORF">H9928_09515</name>
</gene>
<dbReference type="InterPro" id="IPR035069">
    <property type="entry name" value="TTHA1013/TTHA0281-like"/>
</dbReference>
<reference evidence="1" key="1">
    <citation type="journal article" date="2021" name="PeerJ">
        <title>Extensive microbial diversity within the chicken gut microbiome revealed by metagenomics and culture.</title>
        <authorList>
            <person name="Gilroy R."/>
            <person name="Ravi A."/>
            <person name="Getino M."/>
            <person name="Pursley I."/>
            <person name="Horton D.L."/>
            <person name="Alikhan N.F."/>
            <person name="Baker D."/>
            <person name="Gharbi K."/>
            <person name="Hall N."/>
            <person name="Watson M."/>
            <person name="Adriaenssens E.M."/>
            <person name="Foster-Nyarko E."/>
            <person name="Jarju S."/>
            <person name="Secka A."/>
            <person name="Antonio M."/>
            <person name="Oren A."/>
            <person name="Chaudhuri R.R."/>
            <person name="La Ragione R."/>
            <person name="Hildebrand F."/>
            <person name="Pallen M.J."/>
        </authorList>
    </citation>
    <scope>NUCLEOTIDE SEQUENCE</scope>
    <source>
        <strain evidence="1">8470</strain>
    </source>
</reference>
<organism evidence="1 2">
    <name type="scientific">Candidatus Phocaeicola excrementipullorum</name>
    <dbReference type="NCBI Taxonomy" id="2838731"/>
    <lineage>
        <taxon>Bacteria</taxon>
        <taxon>Pseudomonadati</taxon>
        <taxon>Bacteroidota</taxon>
        <taxon>Bacteroidia</taxon>
        <taxon>Bacteroidales</taxon>
        <taxon>Bacteroidaceae</taxon>
        <taxon>Phocaeicola</taxon>
    </lineage>
</organism>
<accession>A0A948X3E9</accession>
<evidence type="ECO:0000313" key="1">
    <source>
        <dbReference type="EMBL" id="MBU3856769.1"/>
    </source>
</evidence>
<proteinExistence type="predicted"/>
<protein>
    <submittedName>
        <fullName evidence="1">Type II toxin-antitoxin system HicB family antitoxin</fullName>
    </submittedName>
</protein>
<sequence length="63" mass="7129">METIGNKYVVECTSGGEYYAYLLNHEQCCAFGETAEEAIENLEEAAEEFFSEINSVFYIEDIA</sequence>